<comment type="caution">
    <text evidence="1">The sequence shown here is derived from an EMBL/GenBank/DDBJ whole genome shotgun (WGS) entry which is preliminary data.</text>
</comment>
<keyword evidence="2" id="KW-1185">Reference proteome</keyword>
<name>A0AAE0GVG9_9CHLO</name>
<dbReference type="Proteomes" id="UP001190700">
    <property type="component" value="Unassembled WGS sequence"/>
</dbReference>
<dbReference type="AlphaFoldDB" id="A0AAE0GVG9"/>
<proteinExistence type="predicted"/>
<organism evidence="1 2">
    <name type="scientific">Cymbomonas tetramitiformis</name>
    <dbReference type="NCBI Taxonomy" id="36881"/>
    <lineage>
        <taxon>Eukaryota</taxon>
        <taxon>Viridiplantae</taxon>
        <taxon>Chlorophyta</taxon>
        <taxon>Pyramimonadophyceae</taxon>
        <taxon>Pyramimonadales</taxon>
        <taxon>Pyramimonadaceae</taxon>
        <taxon>Cymbomonas</taxon>
    </lineage>
</organism>
<reference evidence="1 2" key="1">
    <citation type="journal article" date="2015" name="Genome Biol. Evol.">
        <title>Comparative Genomics of a Bacterivorous Green Alga Reveals Evolutionary Causalities and Consequences of Phago-Mixotrophic Mode of Nutrition.</title>
        <authorList>
            <person name="Burns J.A."/>
            <person name="Paasch A."/>
            <person name="Narechania A."/>
            <person name="Kim E."/>
        </authorList>
    </citation>
    <scope>NUCLEOTIDE SEQUENCE [LARGE SCALE GENOMIC DNA]</scope>
    <source>
        <strain evidence="1 2">PLY_AMNH</strain>
    </source>
</reference>
<sequence length="149" mass="16004">MPPSWTEGVGIAAGITDVPWSDEKDTGYNTAVDWGAAMLAISTVYKNMPGFVLLDGVRQTDVRGNTPSASRHLCTTLARSLNKPKLNYRKAVLVKFDKHGPELENVAQVQRGGEDTGGGTEERRAWGVSGGEVHFLREPGGDGLFYGLG</sequence>
<gene>
    <name evidence="1" type="ORF">CYMTET_7449</name>
</gene>
<protein>
    <submittedName>
        <fullName evidence="1">Uncharacterized protein</fullName>
    </submittedName>
</protein>
<accession>A0AAE0GVG9</accession>
<evidence type="ECO:0000313" key="2">
    <source>
        <dbReference type="Proteomes" id="UP001190700"/>
    </source>
</evidence>
<dbReference type="EMBL" id="LGRX02002089">
    <property type="protein sequence ID" value="KAK3284922.1"/>
    <property type="molecule type" value="Genomic_DNA"/>
</dbReference>
<evidence type="ECO:0000313" key="1">
    <source>
        <dbReference type="EMBL" id="KAK3284922.1"/>
    </source>
</evidence>